<evidence type="ECO:0000256" key="13">
    <source>
        <dbReference type="ARBA" id="ARBA00039806"/>
    </source>
</evidence>
<keyword evidence="4" id="KW-0812">Transmembrane</keyword>
<keyword evidence="10" id="KW-0472">Membrane</keyword>
<organism evidence="16">
    <name type="scientific">Menopon gallinae</name>
    <name type="common">poultry shaft louse</name>
    <dbReference type="NCBI Taxonomy" id="328185"/>
    <lineage>
        <taxon>Eukaryota</taxon>
        <taxon>Metazoa</taxon>
        <taxon>Ecdysozoa</taxon>
        <taxon>Arthropoda</taxon>
        <taxon>Hexapoda</taxon>
        <taxon>Insecta</taxon>
        <taxon>Pterygota</taxon>
        <taxon>Neoptera</taxon>
        <taxon>Paraneoptera</taxon>
        <taxon>Psocodea</taxon>
        <taxon>Troctomorpha</taxon>
        <taxon>Phthiraptera</taxon>
        <taxon>Amblycera</taxon>
        <taxon>Menoponidae</taxon>
        <taxon>Menopon</taxon>
    </lineage>
</organism>
<dbReference type="PROSITE" id="PS00191">
    <property type="entry name" value="CYTOCHROME_B5_1"/>
    <property type="match status" value="1"/>
</dbReference>
<feature type="domain" description="Cytochrome b5 heme-binding" evidence="15">
    <location>
        <begin position="6"/>
        <end position="82"/>
    </location>
</feature>
<evidence type="ECO:0000256" key="6">
    <source>
        <dbReference type="ARBA" id="ARBA00022824"/>
    </source>
</evidence>
<dbReference type="SUPFAM" id="SSF55856">
    <property type="entry name" value="Cytochrome b5-like heme/steroid binding domain"/>
    <property type="match status" value="1"/>
</dbReference>
<evidence type="ECO:0000256" key="4">
    <source>
        <dbReference type="ARBA" id="ARBA00022692"/>
    </source>
</evidence>
<reference evidence="16" key="1">
    <citation type="journal article" date="2024" name="Gigascience">
        <title>Chromosome-level genome of the poultry shaft louse Menopon gallinae provides insight into the host-switching and adaptive evolution of parasitic lice.</title>
        <authorList>
            <person name="Xu Y."/>
            <person name="Ma L."/>
            <person name="Liu S."/>
            <person name="Liang Y."/>
            <person name="Liu Q."/>
            <person name="He Z."/>
            <person name="Tian L."/>
            <person name="Duan Y."/>
            <person name="Cai W."/>
            <person name="Li H."/>
            <person name="Song F."/>
        </authorList>
    </citation>
    <scope>NUCLEOTIDE SEQUENCE</scope>
    <source>
        <strain evidence="16">Cailab_2023a</strain>
    </source>
</reference>
<keyword evidence="2" id="KW-0813">Transport</keyword>
<dbReference type="InterPro" id="IPR018506">
    <property type="entry name" value="Cyt_B5_heme-BS"/>
</dbReference>
<evidence type="ECO:0000256" key="3">
    <source>
        <dbReference type="ARBA" id="ARBA00022617"/>
    </source>
</evidence>
<comment type="caution">
    <text evidence="16">The sequence shown here is derived from an EMBL/GenBank/DDBJ whole genome shotgun (WGS) entry which is preliminary data.</text>
</comment>
<evidence type="ECO:0000256" key="12">
    <source>
        <dbReference type="ARBA" id="ARBA00038168"/>
    </source>
</evidence>
<keyword evidence="5 14" id="KW-0479">Metal-binding</keyword>
<accession>A0AAW2I199</accession>
<dbReference type="Pfam" id="PF00173">
    <property type="entry name" value="Cyt-b5"/>
    <property type="match status" value="1"/>
</dbReference>
<proteinExistence type="inferred from homology"/>
<evidence type="ECO:0000256" key="11">
    <source>
        <dbReference type="ARBA" id="ARBA00037877"/>
    </source>
</evidence>
<keyword evidence="6" id="KW-0256">Endoplasmic reticulum</keyword>
<gene>
    <name evidence="16" type="ORF">PYX00_003664</name>
</gene>
<dbReference type="PRINTS" id="PR00363">
    <property type="entry name" value="CYTOCHROMEB5"/>
</dbReference>
<dbReference type="PROSITE" id="PS50255">
    <property type="entry name" value="CYTOCHROME_B5_2"/>
    <property type="match status" value="1"/>
</dbReference>
<name>A0AAW2I199_9NEOP</name>
<dbReference type="InterPro" id="IPR001199">
    <property type="entry name" value="Cyt_B5-like_heme/steroid-bd"/>
</dbReference>
<keyword evidence="3 14" id="KW-0349">Heme</keyword>
<evidence type="ECO:0000256" key="7">
    <source>
        <dbReference type="ARBA" id="ARBA00022848"/>
    </source>
</evidence>
<dbReference type="SMART" id="SM01117">
    <property type="entry name" value="Cyt-b5"/>
    <property type="match status" value="1"/>
</dbReference>
<evidence type="ECO:0000256" key="14">
    <source>
        <dbReference type="RuleBase" id="RU362121"/>
    </source>
</evidence>
<evidence type="ECO:0000256" key="1">
    <source>
        <dbReference type="ARBA" id="ARBA00004131"/>
    </source>
</evidence>
<dbReference type="EMBL" id="JARGDH010000002">
    <property type="protein sequence ID" value="KAL0275972.1"/>
    <property type="molecule type" value="Genomic_DNA"/>
</dbReference>
<dbReference type="PANTHER" id="PTHR19359">
    <property type="entry name" value="CYTOCHROME B5"/>
    <property type="match status" value="1"/>
</dbReference>
<dbReference type="PANTHER" id="PTHR19359:SF150">
    <property type="entry name" value="CYTOCHROME B5"/>
    <property type="match status" value="1"/>
</dbReference>
<evidence type="ECO:0000259" key="15">
    <source>
        <dbReference type="PROSITE" id="PS50255"/>
    </source>
</evidence>
<dbReference type="AlphaFoldDB" id="A0AAW2I199"/>
<dbReference type="GO" id="GO:0005789">
    <property type="term" value="C:endoplasmic reticulum membrane"/>
    <property type="evidence" value="ECO:0007669"/>
    <property type="project" value="UniProtKB-SubCell"/>
</dbReference>
<dbReference type="GO" id="GO:0046872">
    <property type="term" value="F:metal ion binding"/>
    <property type="evidence" value="ECO:0007669"/>
    <property type="project" value="UniProtKB-UniRule"/>
</dbReference>
<comment type="similarity">
    <text evidence="12 14">Belongs to the cytochrome b5 family.</text>
</comment>
<dbReference type="InterPro" id="IPR036400">
    <property type="entry name" value="Cyt_B5-like_heme/steroid_sf"/>
</dbReference>
<evidence type="ECO:0000256" key="8">
    <source>
        <dbReference type="ARBA" id="ARBA00022982"/>
    </source>
</evidence>
<protein>
    <recommendedName>
        <fullName evidence="13">Cytochrome b5</fullName>
    </recommendedName>
</protein>
<evidence type="ECO:0000256" key="10">
    <source>
        <dbReference type="ARBA" id="ARBA00023136"/>
    </source>
</evidence>
<evidence type="ECO:0000256" key="9">
    <source>
        <dbReference type="ARBA" id="ARBA00023004"/>
    </source>
</evidence>
<evidence type="ECO:0000256" key="5">
    <source>
        <dbReference type="ARBA" id="ARBA00022723"/>
    </source>
</evidence>
<dbReference type="FunFam" id="3.10.120.10:FF:000002">
    <property type="entry name" value="Cytochrome b5 type B"/>
    <property type="match status" value="1"/>
</dbReference>
<sequence>MAEGSSKLFRREEIKQFKDAKNAKIIIHNGVYDVTSFLNEHPGGEEVLLEQAGKDGTEAFEDIGHSSDARALMKKYLVGELHPVSF</sequence>
<dbReference type="GO" id="GO:0020037">
    <property type="term" value="F:heme binding"/>
    <property type="evidence" value="ECO:0007669"/>
    <property type="project" value="UniProtKB-UniRule"/>
</dbReference>
<evidence type="ECO:0000313" key="16">
    <source>
        <dbReference type="EMBL" id="KAL0275972.1"/>
    </source>
</evidence>
<dbReference type="Gene3D" id="3.10.120.10">
    <property type="entry name" value="Cytochrome b5-like heme/steroid binding domain"/>
    <property type="match status" value="1"/>
</dbReference>
<dbReference type="InterPro" id="IPR050668">
    <property type="entry name" value="Cytochrome_b5"/>
</dbReference>
<keyword evidence="8" id="KW-0249">Electron transport</keyword>
<evidence type="ECO:0000256" key="2">
    <source>
        <dbReference type="ARBA" id="ARBA00022448"/>
    </source>
</evidence>
<comment type="subcellular location">
    <subcellularLocation>
        <location evidence="1">Endoplasmic reticulum membrane</location>
        <topology evidence="1">Single-pass membrane protein</topology>
        <orientation evidence="1">Cytoplasmic side</orientation>
    </subcellularLocation>
    <subcellularLocation>
        <location evidence="11">Microsome membrane</location>
        <topology evidence="11">Single-pass membrane protein</topology>
        <orientation evidence="11">Cytoplasmic side</orientation>
    </subcellularLocation>
</comment>
<keyword evidence="9 14" id="KW-0408">Iron</keyword>
<keyword evidence="7" id="KW-0492">Microsome</keyword>